<protein>
    <submittedName>
        <fullName evidence="1">Uncharacterized protein</fullName>
    </submittedName>
</protein>
<sequence length="55" mass="5607">MTVAELLEELAKLPKDAVVLMDNGGGLSLVAGVDFVADQGPGAPAEVILLPSMDE</sequence>
<dbReference type="HOGENOM" id="CLU_212678_0_0_5"/>
<keyword evidence="2" id="KW-1185">Reference proteome</keyword>
<name>B8ELT1_METSB</name>
<dbReference type="EMBL" id="CP001280">
    <property type="protein sequence ID" value="ACK50712.1"/>
    <property type="molecule type" value="Genomic_DNA"/>
</dbReference>
<dbReference type="KEGG" id="msl:Msil_1766"/>
<reference evidence="1 2" key="1">
    <citation type="journal article" date="2010" name="J. Bacteriol.">
        <title>Complete genome sequence of the aerobic facultative methanotroph Methylocella silvestris BL2.</title>
        <authorList>
            <person name="Chen Y."/>
            <person name="Crombie A."/>
            <person name="Rahman M.T."/>
            <person name="Dedysh S.N."/>
            <person name="Liesack W."/>
            <person name="Stott M.B."/>
            <person name="Alam M."/>
            <person name="Theisen A.R."/>
            <person name="Murrell J.C."/>
            <person name="Dunfield P.F."/>
        </authorList>
    </citation>
    <scope>NUCLEOTIDE SEQUENCE [LARGE SCALE GENOMIC DNA]</scope>
    <source>
        <strain evidence="2">DSM 15510 / CIP 108128 / LMG 27833 / NCIMB 13906 / BL2</strain>
    </source>
</reference>
<dbReference type="AlphaFoldDB" id="B8ELT1"/>
<dbReference type="Proteomes" id="UP000002257">
    <property type="component" value="Chromosome"/>
</dbReference>
<accession>B8ELT1</accession>
<proteinExistence type="predicted"/>
<dbReference type="STRING" id="395965.Msil_1766"/>
<dbReference type="eggNOG" id="ENOG5033JST">
    <property type="taxonomic scope" value="Bacteria"/>
</dbReference>
<evidence type="ECO:0000313" key="1">
    <source>
        <dbReference type="EMBL" id="ACK50712.1"/>
    </source>
</evidence>
<organism evidence="1 2">
    <name type="scientific">Methylocella silvestris (strain DSM 15510 / CIP 108128 / LMG 27833 / NCIMB 13906 / BL2)</name>
    <dbReference type="NCBI Taxonomy" id="395965"/>
    <lineage>
        <taxon>Bacteria</taxon>
        <taxon>Pseudomonadati</taxon>
        <taxon>Pseudomonadota</taxon>
        <taxon>Alphaproteobacteria</taxon>
        <taxon>Hyphomicrobiales</taxon>
        <taxon>Beijerinckiaceae</taxon>
        <taxon>Methylocella</taxon>
    </lineage>
</organism>
<gene>
    <name evidence="1" type="ordered locus">Msil_1766</name>
</gene>
<dbReference type="RefSeq" id="WP_012590782.1">
    <property type="nucleotide sequence ID" value="NC_011666.1"/>
</dbReference>
<evidence type="ECO:0000313" key="2">
    <source>
        <dbReference type="Proteomes" id="UP000002257"/>
    </source>
</evidence>